<organism evidence="2 3">
    <name type="scientific">Aspergillus ibericus CBS 121593</name>
    <dbReference type="NCBI Taxonomy" id="1448316"/>
    <lineage>
        <taxon>Eukaryota</taxon>
        <taxon>Fungi</taxon>
        <taxon>Dikarya</taxon>
        <taxon>Ascomycota</taxon>
        <taxon>Pezizomycotina</taxon>
        <taxon>Eurotiomycetes</taxon>
        <taxon>Eurotiomycetidae</taxon>
        <taxon>Eurotiales</taxon>
        <taxon>Aspergillaceae</taxon>
        <taxon>Aspergillus</taxon>
        <taxon>Aspergillus subgen. Circumdati</taxon>
    </lineage>
</organism>
<dbReference type="EMBL" id="KZ824419">
    <property type="protein sequence ID" value="RAL06120.1"/>
    <property type="molecule type" value="Genomic_DNA"/>
</dbReference>
<feature type="transmembrane region" description="Helical" evidence="1">
    <location>
        <begin position="91"/>
        <end position="111"/>
    </location>
</feature>
<evidence type="ECO:0000256" key="1">
    <source>
        <dbReference type="SAM" id="Phobius"/>
    </source>
</evidence>
<proteinExistence type="predicted"/>
<reference evidence="2 3" key="1">
    <citation type="submission" date="2018-02" db="EMBL/GenBank/DDBJ databases">
        <title>The genomes of Aspergillus section Nigri reveals drivers in fungal speciation.</title>
        <authorList>
            <consortium name="DOE Joint Genome Institute"/>
            <person name="Vesth T.C."/>
            <person name="Nybo J."/>
            <person name="Theobald S."/>
            <person name="Brandl J."/>
            <person name="Frisvad J.C."/>
            <person name="Nielsen K.F."/>
            <person name="Lyhne E.K."/>
            <person name="Kogle M.E."/>
            <person name="Kuo A."/>
            <person name="Riley R."/>
            <person name="Clum A."/>
            <person name="Nolan M."/>
            <person name="Lipzen A."/>
            <person name="Salamov A."/>
            <person name="Henrissat B."/>
            <person name="Wiebenga A."/>
            <person name="De vries R.P."/>
            <person name="Grigoriev I.V."/>
            <person name="Mortensen U.H."/>
            <person name="Andersen M.R."/>
            <person name="Baker S.E."/>
        </authorList>
    </citation>
    <scope>NUCLEOTIDE SEQUENCE [LARGE SCALE GENOMIC DNA]</scope>
    <source>
        <strain evidence="2 3">CBS 121593</strain>
    </source>
</reference>
<feature type="transmembrane region" description="Helical" evidence="1">
    <location>
        <begin position="123"/>
        <end position="147"/>
    </location>
</feature>
<name>A0A395HEE9_9EURO</name>
<accession>A0A395HEE9</accession>
<gene>
    <name evidence="2" type="ORF">BO80DRAFT_1412</name>
</gene>
<keyword evidence="1" id="KW-0812">Transmembrane</keyword>
<keyword evidence="1" id="KW-0472">Membrane</keyword>
<sequence>MGFDRHIPPALVGGEDKLHYPAFGVARYFSRFCEHTSPIDRDNNNSIESRAIHTPQSLARRTSFRNSIADSYGAIDRYLGFPLFSRSSSRLWYFCLTLCLIYFFLGFTIELRDDHPLFTNACLFLITLSFSILAIPGFFIPTLGLFFNLAPWFEFRQGSPAAHRHKKLVKSGLDYSISNGPCTVITSITT</sequence>
<protein>
    <submittedName>
        <fullName evidence="2">Uncharacterized protein</fullName>
    </submittedName>
</protein>
<dbReference type="VEuPathDB" id="FungiDB:BO80DRAFT_1412"/>
<dbReference type="AlphaFoldDB" id="A0A395HEE9"/>
<dbReference type="Proteomes" id="UP000249402">
    <property type="component" value="Unassembled WGS sequence"/>
</dbReference>
<keyword evidence="1" id="KW-1133">Transmembrane helix</keyword>
<dbReference type="RefSeq" id="XP_025580447.1">
    <property type="nucleotide sequence ID" value="XM_025713687.1"/>
</dbReference>
<dbReference type="GeneID" id="37218552"/>
<evidence type="ECO:0000313" key="3">
    <source>
        <dbReference type="Proteomes" id="UP000249402"/>
    </source>
</evidence>
<evidence type="ECO:0000313" key="2">
    <source>
        <dbReference type="EMBL" id="RAL06120.1"/>
    </source>
</evidence>
<keyword evidence="3" id="KW-1185">Reference proteome</keyword>